<gene>
    <name evidence="2" type="ORF">GUJ93_ZPchr0009g1267</name>
</gene>
<proteinExistence type="predicted"/>
<reference evidence="2" key="2">
    <citation type="submission" date="2021-02" db="EMBL/GenBank/DDBJ databases">
        <authorList>
            <person name="Kimball J.A."/>
            <person name="Haas M.W."/>
            <person name="Macchietto M."/>
            <person name="Kono T."/>
            <person name="Duquette J."/>
            <person name="Shao M."/>
        </authorList>
    </citation>
    <scope>NUCLEOTIDE SEQUENCE</scope>
    <source>
        <tissue evidence="2">Fresh leaf tissue</tissue>
    </source>
</reference>
<accession>A0A8J5RB18</accession>
<comment type="caution">
    <text evidence="2">The sequence shown here is derived from an EMBL/GenBank/DDBJ whole genome shotgun (WGS) entry which is preliminary data.</text>
</comment>
<evidence type="ECO:0000313" key="3">
    <source>
        <dbReference type="Proteomes" id="UP000729402"/>
    </source>
</evidence>
<dbReference type="EMBL" id="JAAALK010000289">
    <property type="protein sequence ID" value="KAG8050441.1"/>
    <property type="molecule type" value="Genomic_DNA"/>
</dbReference>
<feature type="region of interest" description="Disordered" evidence="1">
    <location>
        <begin position="1"/>
        <end position="66"/>
    </location>
</feature>
<dbReference type="AlphaFoldDB" id="A0A8J5RB18"/>
<evidence type="ECO:0000313" key="2">
    <source>
        <dbReference type="EMBL" id="KAG8050441.1"/>
    </source>
</evidence>
<name>A0A8J5RB18_ZIZPA</name>
<feature type="compositionally biased region" description="Polar residues" evidence="1">
    <location>
        <begin position="57"/>
        <end position="66"/>
    </location>
</feature>
<reference evidence="2" key="1">
    <citation type="journal article" date="2021" name="bioRxiv">
        <title>Whole Genome Assembly and Annotation of Northern Wild Rice, Zizania palustris L., Supports a Whole Genome Duplication in the Zizania Genus.</title>
        <authorList>
            <person name="Haas M."/>
            <person name="Kono T."/>
            <person name="Macchietto M."/>
            <person name="Millas R."/>
            <person name="McGilp L."/>
            <person name="Shao M."/>
            <person name="Duquette J."/>
            <person name="Hirsch C.N."/>
            <person name="Kimball J."/>
        </authorList>
    </citation>
    <scope>NUCLEOTIDE SEQUENCE</scope>
    <source>
        <tissue evidence="2">Fresh leaf tissue</tissue>
    </source>
</reference>
<sequence>MARRRREAGGYSWDTTLGDAPASKRTWLGGQAPETRRVQLGSKATTRRGDDMRKATTRANGKSGSA</sequence>
<evidence type="ECO:0000256" key="1">
    <source>
        <dbReference type="SAM" id="MobiDB-lite"/>
    </source>
</evidence>
<dbReference type="Proteomes" id="UP000729402">
    <property type="component" value="Unassembled WGS sequence"/>
</dbReference>
<keyword evidence="3" id="KW-1185">Reference proteome</keyword>
<organism evidence="2 3">
    <name type="scientific">Zizania palustris</name>
    <name type="common">Northern wild rice</name>
    <dbReference type="NCBI Taxonomy" id="103762"/>
    <lineage>
        <taxon>Eukaryota</taxon>
        <taxon>Viridiplantae</taxon>
        <taxon>Streptophyta</taxon>
        <taxon>Embryophyta</taxon>
        <taxon>Tracheophyta</taxon>
        <taxon>Spermatophyta</taxon>
        <taxon>Magnoliopsida</taxon>
        <taxon>Liliopsida</taxon>
        <taxon>Poales</taxon>
        <taxon>Poaceae</taxon>
        <taxon>BOP clade</taxon>
        <taxon>Oryzoideae</taxon>
        <taxon>Oryzeae</taxon>
        <taxon>Zizaniinae</taxon>
        <taxon>Zizania</taxon>
    </lineage>
</organism>
<protein>
    <submittedName>
        <fullName evidence="2">Uncharacterized protein</fullName>
    </submittedName>
</protein>